<evidence type="ECO:0000313" key="3">
    <source>
        <dbReference type="Proteomes" id="UP000677616"/>
    </source>
</evidence>
<dbReference type="SUPFAM" id="SSF53254">
    <property type="entry name" value="Phosphoglycerate mutase-like"/>
    <property type="match status" value="1"/>
</dbReference>
<evidence type="ECO:0000256" key="1">
    <source>
        <dbReference type="ARBA" id="ARBA00022801"/>
    </source>
</evidence>
<evidence type="ECO:0000313" key="2">
    <source>
        <dbReference type="EMBL" id="QUE55169.1"/>
    </source>
</evidence>
<dbReference type="PANTHER" id="PTHR46517">
    <property type="entry name" value="FRUCTOSE-2,6-BISPHOSPHATASE TIGAR"/>
    <property type="match status" value="1"/>
</dbReference>
<dbReference type="InterPro" id="IPR029033">
    <property type="entry name" value="His_PPase_superfam"/>
</dbReference>
<sequence>MSKTIYLMRHGETLFNTQKRVQGWCDSPLTQKGIEQAQAVGAYFKRQGIAFDAAYSSTQERATDTLKLVTDTPYQQLKGLKEMNFGIFEAREEELLPKHRPGSRSFEDLLVPFGGEDIHEVGRRVEEAILSVAETDPAQSILMVSHGAAIWGLVQVLDVQFPPGVFLPNCAICQLNYEDGQIQFEHLIDPQNDFKVYDL</sequence>
<keyword evidence="3" id="KW-1185">Reference proteome</keyword>
<dbReference type="InterPro" id="IPR013078">
    <property type="entry name" value="His_Pase_superF_clade-1"/>
</dbReference>
<dbReference type="Pfam" id="PF00300">
    <property type="entry name" value="His_Phos_1"/>
    <property type="match status" value="1"/>
</dbReference>
<organism evidence="2 3">
    <name type="scientific">Streptococcus oriscaviae</name>
    <dbReference type="NCBI Taxonomy" id="2781599"/>
    <lineage>
        <taxon>Bacteria</taxon>
        <taxon>Bacillati</taxon>
        <taxon>Bacillota</taxon>
        <taxon>Bacilli</taxon>
        <taxon>Lactobacillales</taxon>
        <taxon>Streptococcaceae</taxon>
        <taxon>Streptococcus</taxon>
    </lineage>
</organism>
<dbReference type="Proteomes" id="UP000677616">
    <property type="component" value="Chromosome"/>
</dbReference>
<gene>
    <name evidence="2" type="ORF">INT76_04655</name>
</gene>
<protein>
    <submittedName>
        <fullName evidence="2">Histidine phosphatase family protein</fullName>
    </submittedName>
</protein>
<dbReference type="PROSITE" id="PS00175">
    <property type="entry name" value="PG_MUTASE"/>
    <property type="match status" value="1"/>
</dbReference>
<dbReference type="EMBL" id="CP073084">
    <property type="protein sequence ID" value="QUE55169.1"/>
    <property type="molecule type" value="Genomic_DNA"/>
</dbReference>
<name>A0ABX7YP90_9STRE</name>
<reference evidence="2 3" key="1">
    <citation type="submission" date="2021-04" db="EMBL/GenBank/DDBJ databases">
        <title>Complete genome sequence of a novel Streptococcus species.</title>
        <authorList>
            <person name="Teng J.L.L."/>
        </authorList>
    </citation>
    <scope>NUCLEOTIDE SEQUENCE [LARGE SCALE GENOMIC DNA]</scope>
    <source>
        <strain evidence="2 3">HKU75</strain>
    </source>
</reference>
<dbReference type="SMART" id="SM00855">
    <property type="entry name" value="PGAM"/>
    <property type="match status" value="1"/>
</dbReference>
<dbReference type="InterPro" id="IPR051695">
    <property type="entry name" value="Phosphoglycerate_Mutase"/>
</dbReference>
<dbReference type="InterPro" id="IPR001345">
    <property type="entry name" value="PG/BPGM_mutase_AS"/>
</dbReference>
<accession>A0ABX7YP90</accession>
<dbReference type="PANTHER" id="PTHR46517:SF1">
    <property type="entry name" value="FRUCTOSE-2,6-BISPHOSPHATASE TIGAR"/>
    <property type="match status" value="1"/>
</dbReference>
<dbReference type="Gene3D" id="3.40.50.1240">
    <property type="entry name" value="Phosphoglycerate mutase-like"/>
    <property type="match status" value="1"/>
</dbReference>
<dbReference type="CDD" id="cd07067">
    <property type="entry name" value="HP_PGM_like"/>
    <property type="match status" value="1"/>
</dbReference>
<dbReference type="RefSeq" id="WP_212572682.1">
    <property type="nucleotide sequence ID" value="NZ_CP073084.1"/>
</dbReference>
<keyword evidence="1" id="KW-0378">Hydrolase</keyword>
<proteinExistence type="predicted"/>